<gene>
    <name evidence="1" type="ORF">GM539_12715</name>
</gene>
<organism evidence="1 2">
    <name type="scientific">Streptococcus pneumoniae</name>
    <dbReference type="NCBI Taxonomy" id="1313"/>
    <lineage>
        <taxon>Bacteria</taxon>
        <taxon>Bacillati</taxon>
        <taxon>Bacillota</taxon>
        <taxon>Bacilli</taxon>
        <taxon>Lactobacillales</taxon>
        <taxon>Streptococcaceae</taxon>
        <taxon>Streptococcus</taxon>
    </lineage>
</organism>
<name>A0A6G2D6G9_STREE</name>
<protein>
    <submittedName>
        <fullName evidence="1">Uncharacterized protein</fullName>
    </submittedName>
</protein>
<dbReference type="Proteomes" id="UP000474228">
    <property type="component" value="Unassembled WGS sequence"/>
</dbReference>
<comment type="caution">
    <text evidence="1">The sequence shown here is derived from an EMBL/GenBank/DDBJ whole genome shotgun (WGS) entry which is preliminary data.</text>
</comment>
<dbReference type="RefSeq" id="WP_155458700.1">
    <property type="nucleotide sequence ID" value="NZ_WNHJ01000401.1"/>
</dbReference>
<dbReference type="AlphaFoldDB" id="A0A6G2D6G9"/>
<evidence type="ECO:0000313" key="1">
    <source>
        <dbReference type="EMBL" id="MTV64199.1"/>
    </source>
</evidence>
<feature type="non-terminal residue" evidence="1">
    <location>
        <position position="68"/>
    </location>
</feature>
<reference evidence="1 2" key="1">
    <citation type="submission" date="2019-11" db="EMBL/GenBank/DDBJ databases">
        <title>Growth characteristics of pneumococcus vary with the chemical composition of the capsule and with environmental conditions.</title>
        <authorList>
            <person name="Tothpal A."/>
            <person name="Desobry K."/>
            <person name="Joshi S."/>
            <person name="Wyllie A.L."/>
            <person name="Weinberger D.M."/>
        </authorList>
    </citation>
    <scope>NUCLEOTIDE SEQUENCE [LARGE SCALE GENOMIC DNA]</scope>
    <source>
        <strain evidence="2">pnumococcus22F</strain>
    </source>
</reference>
<proteinExistence type="predicted"/>
<accession>A0A6G2D6G9</accession>
<dbReference type="EMBL" id="WNHJ01000401">
    <property type="protein sequence ID" value="MTV64199.1"/>
    <property type="molecule type" value="Genomic_DNA"/>
</dbReference>
<sequence length="68" mass="7088">MALLERLQILIDADGKGAVREFQKVGATADRELSRVDERTQKMSAGLTTFGATAVTASAVAAVAPNVV</sequence>
<evidence type="ECO:0000313" key="2">
    <source>
        <dbReference type="Proteomes" id="UP000474228"/>
    </source>
</evidence>